<reference evidence="8" key="2">
    <citation type="submission" date="2017-06" db="EMBL/GenBank/DDBJ databases">
        <title>The pomegranate genome and the genomics of punicalagin biosynthesis.</title>
        <authorList>
            <person name="Xu C."/>
        </authorList>
    </citation>
    <scope>NUCLEOTIDE SEQUENCE [LARGE SCALE GENOMIC DNA]</scope>
    <source>
        <tissue evidence="8">Fresh leaf</tissue>
    </source>
</reference>
<evidence type="ECO:0000313" key="10">
    <source>
        <dbReference type="Proteomes" id="UP000197138"/>
    </source>
</evidence>
<feature type="region of interest" description="Disordered" evidence="6">
    <location>
        <begin position="290"/>
        <end position="347"/>
    </location>
</feature>
<dbReference type="GeneID" id="116207357"/>
<dbReference type="STRING" id="22663.A0A218VVN0"/>
<feature type="region of interest" description="Disordered" evidence="6">
    <location>
        <begin position="1"/>
        <end position="45"/>
    </location>
</feature>
<feature type="domain" description="TCP" evidence="7">
    <location>
        <begin position="104"/>
        <end position="162"/>
    </location>
</feature>
<dbReference type="PROSITE" id="PS51369">
    <property type="entry name" value="TCP"/>
    <property type="match status" value="1"/>
</dbReference>
<gene>
    <name evidence="8" type="ORF">CDL15_Pgr020413</name>
    <name evidence="9" type="ORF">CRG98_004008</name>
</gene>
<feature type="compositionally biased region" description="Low complexity" evidence="6">
    <location>
        <begin position="306"/>
        <end position="316"/>
    </location>
</feature>
<evidence type="ECO:0000259" key="7">
    <source>
        <dbReference type="PROSITE" id="PS51369"/>
    </source>
</evidence>
<evidence type="ECO:0000256" key="5">
    <source>
        <dbReference type="ARBA" id="ARBA00023242"/>
    </source>
</evidence>
<evidence type="ECO:0000256" key="2">
    <source>
        <dbReference type="ARBA" id="ARBA00023015"/>
    </source>
</evidence>
<dbReference type="GO" id="GO:0003700">
    <property type="term" value="F:DNA-binding transcription factor activity"/>
    <property type="evidence" value="ECO:0007669"/>
    <property type="project" value="InterPro"/>
</dbReference>
<evidence type="ECO:0000256" key="3">
    <source>
        <dbReference type="ARBA" id="ARBA00023125"/>
    </source>
</evidence>
<evidence type="ECO:0000256" key="6">
    <source>
        <dbReference type="SAM" id="MobiDB-lite"/>
    </source>
</evidence>
<dbReference type="Proteomes" id="UP000233551">
    <property type="component" value="Unassembled WGS sequence"/>
</dbReference>
<dbReference type="Pfam" id="PF03634">
    <property type="entry name" value="TCP"/>
    <property type="match status" value="1"/>
</dbReference>
<dbReference type="GO" id="GO:0043565">
    <property type="term" value="F:sequence-specific DNA binding"/>
    <property type="evidence" value="ECO:0007669"/>
    <property type="project" value="TreeGrafter"/>
</dbReference>
<accession>A0A218VVN0</accession>
<evidence type="ECO:0000313" key="11">
    <source>
        <dbReference type="Proteomes" id="UP000233551"/>
    </source>
</evidence>
<reference evidence="10" key="1">
    <citation type="journal article" date="2017" name="Plant J.">
        <title>The pomegranate (Punica granatum L.) genome and the genomics of punicalagin biosynthesis.</title>
        <authorList>
            <person name="Qin G."/>
            <person name="Xu C."/>
            <person name="Ming R."/>
            <person name="Tang H."/>
            <person name="Guyot R."/>
            <person name="Kramer E.M."/>
            <person name="Hu Y."/>
            <person name="Yi X."/>
            <person name="Qi Y."/>
            <person name="Xu X."/>
            <person name="Gao Z."/>
            <person name="Pan H."/>
            <person name="Jian J."/>
            <person name="Tian Y."/>
            <person name="Yue Z."/>
            <person name="Xu Y."/>
        </authorList>
    </citation>
    <scope>NUCLEOTIDE SEQUENCE [LARGE SCALE GENOMIC DNA]</scope>
    <source>
        <strain evidence="10">cv. Dabenzi</strain>
    </source>
</reference>
<keyword evidence="2" id="KW-0805">Transcription regulation</keyword>
<comment type="subcellular location">
    <subcellularLocation>
        <location evidence="1">Nucleus</location>
    </subcellularLocation>
</comment>
<dbReference type="Proteomes" id="UP000197138">
    <property type="component" value="Unassembled WGS sequence"/>
</dbReference>
<feature type="compositionally biased region" description="Basic and acidic residues" evidence="6">
    <location>
        <begin position="182"/>
        <end position="192"/>
    </location>
</feature>
<evidence type="ECO:0000256" key="1">
    <source>
        <dbReference type="ARBA" id="ARBA00004123"/>
    </source>
</evidence>
<evidence type="ECO:0000256" key="4">
    <source>
        <dbReference type="ARBA" id="ARBA00023163"/>
    </source>
</evidence>
<organism evidence="8 10">
    <name type="scientific">Punica granatum</name>
    <name type="common">Pomegranate</name>
    <dbReference type="NCBI Taxonomy" id="22663"/>
    <lineage>
        <taxon>Eukaryota</taxon>
        <taxon>Viridiplantae</taxon>
        <taxon>Streptophyta</taxon>
        <taxon>Embryophyta</taxon>
        <taxon>Tracheophyta</taxon>
        <taxon>Spermatophyta</taxon>
        <taxon>Magnoliopsida</taxon>
        <taxon>eudicotyledons</taxon>
        <taxon>Gunneridae</taxon>
        <taxon>Pentapetalae</taxon>
        <taxon>rosids</taxon>
        <taxon>malvids</taxon>
        <taxon>Myrtales</taxon>
        <taxon>Lythraceae</taxon>
        <taxon>Punica</taxon>
    </lineage>
</organism>
<dbReference type="PANTHER" id="PTHR31072">
    <property type="entry name" value="TRANSCRIPTION FACTOR TCP4-RELATED"/>
    <property type="match status" value="1"/>
</dbReference>
<keyword evidence="3" id="KW-0238">DNA-binding</keyword>
<keyword evidence="5" id="KW-0539">Nucleus</keyword>
<dbReference type="GO" id="GO:2000032">
    <property type="term" value="P:regulation of secondary shoot formation"/>
    <property type="evidence" value="ECO:0007669"/>
    <property type="project" value="TreeGrafter"/>
</dbReference>
<proteinExistence type="predicted"/>
<name>A0A218VVN0_PUNGR</name>
<dbReference type="GO" id="GO:0005634">
    <property type="term" value="C:nucleus"/>
    <property type="evidence" value="ECO:0007669"/>
    <property type="project" value="UniProtKB-SubCell"/>
</dbReference>
<dbReference type="InterPro" id="IPR017887">
    <property type="entry name" value="TF_TCP_subgr"/>
</dbReference>
<feature type="region of interest" description="Disordered" evidence="6">
    <location>
        <begin position="164"/>
        <end position="206"/>
    </location>
</feature>
<protein>
    <recommendedName>
        <fullName evidence="7">TCP domain-containing protein</fullName>
    </recommendedName>
</protein>
<evidence type="ECO:0000313" key="8">
    <source>
        <dbReference type="EMBL" id="OWM64446.1"/>
    </source>
</evidence>
<dbReference type="OrthoDB" id="1896834at2759"/>
<dbReference type="AlphaFoldDB" id="A0A218VVN0"/>
<feature type="compositionally biased region" description="Low complexity" evidence="6">
    <location>
        <begin position="1"/>
        <end position="15"/>
    </location>
</feature>
<evidence type="ECO:0000313" key="9">
    <source>
        <dbReference type="EMBL" id="PKI75607.1"/>
    </source>
</evidence>
<keyword evidence="4" id="KW-0804">Transcription</keyword>
<sequence>MFAPNDNNSSSNINNWPVKLSPNLQPFVPPPSSSSPPACSSHPFPPFSYNHQDPLTHDHQFLLLNHETLSNNNYMGPFHENSPNFAIFSSSSFPPPPNAAQAAKKDRHSKICTAQGVRDRRVRLSIGIAREFFDLQDMLGFDKASQTLEWLLTKSKRAIKEAARAKEQQTGRAGAAAYPAGSEKEAAADDSKGSSSDLTISKEEMPQEEVLNNIHELIRGKDEDSWANARARDRGRAKREKTYCCVSPNSNGVVVHHHQSIRDHSNSSSSSQLVKPSQYHLYSSLAPPNSNGVVLHHHQSIRDHSNSSSSSQLVKPSQHHLYSSLAPPGGDDLPPLNTEDSKKNDFSLPAQNWDINYNSMVLQPSSFGEPYI</sequence>
<dbReference type="PANTHER" id="PTHR31072:SF224">
    <property type="entry name" value="TRANSCRIPTION FACTOR TCP1"/>
    <property type="match status" value="1"/>
</dbReference>
<feature type="compositionally biased region" description="Low complexity" evidence="6">
    <location>
        <begin position="327"/>
        <end position="336"/>
    </location>
</feature>
<comment type="caution">
    <text evidence="8">The sequence shown here is derived from an EMBL/GenBank/DDBJ whole genome shotgun (WGS) entry which is preliminary data.</text>
</comment>
<dbReference type="EMBL" id="PGOL01000160">
    <property type="protein sequence ID" value="PKI75607.1"/>
    <property type="molecule type" value="Genomic_DNA"/>
</dbReference>
<keyword evidence="11" id="KW-1185">Reference proteome</keyword>
<reference evidence="9 11" key="3">
    <citation type="submission" date="2017-11" db="EMBL/GenBank/DDBJ databases">
        <title>De-novo sequencing of pomegranate (Punica granatum L.) genome.</title>
        <authorList>
            <person name="Akparov Z."/>
            <person name="Amiraslanov A."/>
            <person name="Hajiyeva S."/>
            <person name="Abbasov M."/>
            <person name="Kaur K."/>
            <person name="Hamwieh A."/>
            <person name="Solovyev V."/>
            <person name="Salamov A."/>
            <person name="Braich B."/>
            <person name="Kosarev P."/>
            <person name="Mahmoud A."/>
            <person name="Hajiyev E."/>
            <person name="Babayeva S."/>
            <person name="Izzatullayeva V."/>
            <person name="Mammadov A."/>
            <person name="Mammadov A."/>
            <person name="Sharifova S."/>
            <person name="Ojaghi J."/>
            <person name="Eynullazada K."/>
            <person name="Bayramov B."/>
            <person name="Abdulazimova A."/>
            <person name="Shahmuradov I."/>
        </authorList>
    </citation>
    <scope>NUCLEOTIDE SEQUENCE [LARGE SCALE GENOMIC DNA]</scope>
    <source>
        <strain evidence="9">AG2017</strain>
        <strain evidence="11">cv. AG2017</strain>
        <tissue evidence="9">Leaf</tissue>
    </source>
</reference>
<dbReference type="EMBL" id="MTKT01005809">
    <property type="protein sequence ID" value="OWM64446.1"/>
    <property type="molecule type" value="Genomic_DNA"/>
</dbReference>
<dbReference type="InterPro" id="IPR005333">
    <property type="entry name" value="Transcription_factor_TCP"/>
</dbReference>